<evidence type="ECO:0000313" key="3">
    <source>
        <dbReference type="EMBL" id="MDP9898907.1"/>
    </source>
</evidence>
<dbReference type="Pfam" id="PF11067">
    <property type="entry name" value="DUF2868"/>
    <property type="match status" value="1"/>
</dbReference>
<organism evidence="3 4">
    <name type="scientific">Variovorax ginsengisoli</name>
    <dbReference type="NCBI Taxonomy" id="363844"/>
    <lineage>
        <taxon>Bacteria</taxon>
        <taxon>Pseudomonadati</taxon>
        <taxon>Pseudomonadota</taxon>
        <taxon>Betaproteobacteria</taxon>
        <taxon>Burkholderiales</taxon>
        <taxon>Comamonadaceae</taxon>
        <taxon>Variovorax</taxon>
    </lineage>
</organism>
<evidence type="ECO:0000256" key="2">
    <source>
        <dbReference type="SAM" id="Phobius"/>
    </source>
</evidence>
<gene>
    <name evidence="3" type="ORF">J2W36_001151</name>
</gene>
<evidence type="ECO:0000256" key="1">
    <source>
        <dbReference type="SAM" id="MobiDB-lite"/>
    </source>
</evidence>
<dbReference type="RefSeq" id="WP_307688724.1">
    <property type="nucleotide sequence ID" value="NZ_JAUSRO010000003.1"/>
</dbReference>
<reference evidence="3 4" key="1">
    <citation type="submission" date="2023-07" db="EMBL/GenBank/DDBJ databases">
        <title>Sorghum-associated microbial communities from plants grown in Nebraska, USA.</title>
        <authorList>
            <person name="Schachtman D."/>
        </authorList>
    </citation>
    <scope>NUCLEOTIDE SEQUENCE [LARGE SCALE GENOMIC DNA]</scope>
    <source>
        <strain evidence="3 4">DS1607</strain>
    </source>
</reference>
<proteinExistence type="predicted"/>
<protein>
    <recommendedName>
        <fullName evidence="5">DUF2868 domain-containing protein</fullName>
    </recommendedName>
</protein>
<keyword evidence="2" id="KW-0812">Transmembrane</keyword>
<feature type="transmembrane region" description="Helical" evidence="2">
    <location>
        <begin position="259"/>
        <end position="286"/>
    </location>
</feature>
<keyword evidence="2" id="KW-1133">Transmembrane helix</keyword>
<comment type="caution">
    <text evidence="3">The sequence shown here is derived from an EMBL/GenBank/DDBJ whole genome shotgun (WGS) entry which is preliminary data.</text>
</comment>
<evidence type="ECO:0000313" key="4">
    <source>
        <dbReference type="Proteomes" id="UP001226867"/>
    </source>
</evidence>
<feature type="transmembrane region" description="Helical" evidence="2">
    <location>
        <begin position="71"/>
        <end position="95"/>
    </location>
</feature>
<feature type="transmembrane region" description="Helical" evidence="2">
    <location>
        <begin position="102"/>
        <end position="126"/>
    </location>
</feature>
<evidence type="ECO:0008006" key="5">
    <source>
        <dbReference type="Google" id="ProtNLM"/>
    </source>
</evidence>
<feature type="transmembrane region" description="Helical" evidence="2">
    <location>
        <begin position="170"/>
        <end position="200"/>
    </location>
</feature>
<feature type="region of interest" description="Disordered" evidence="1">
    <location>
        <begin position="462"/>
        <end position="487"/>
    </location>
</feature>
<name>A0ABT9S6G8_9BURK</name>
<dbReference type="Proteomes" id="UP001226867">
    <property type="component" value="Unassembled WGS sequence"/>
</dbReference>
<accession>A0ABT9S6G8</accession>
<keyword evidence="4" id="KW-1185">Reference proteome</keyword>
<keyword evidence="2" id="KW-0472">Membrane</keyword>
<dbReference type="EMBL" id="JAUSRO010000003">
    <property type="protein sequence ID" value="MDP9898907.1"/>
    <property type="molecule type" value="Genomic_DNA"/>
</dbReference>
<dbReference type="InterPro" id="IPR021296">
    <property type="entry name" value="DUF2868"/>
</dbReference>
<sequence length="487" mass="51251">MSRESRAGAIQDALFIEAIALIEQAGPLEDAQAMRTAAAAAADSGSRIAARARELGQRVGLQHTLQRARGVAPWVALGLVALVVTAGLSLAGTVVGDRRINVMVALVSLLGAHGVTLALWVVGLALPAGAFRFSFGGLWLALTARVAGGHTGQAPVLARAATRLLARARLLPWALGFVSHAIWTFSFAVVLASLLFALAFRNYTLSWESTILEPAFFVRAVQALGALPALFGFPVPDANAVLAATPAGSTMPGAGQRAWALWLTGCIVCYGLLPRALLALLCAGVWRLRRARMTPDTTEPAYRKLVTRFDAMAPARVTDADPGAPPAQAPRGLQRNEVTDARLAIAFELPGDWAWPPIQWEAMGFVTSRVDGSAAQRRAVLDQLAHARPHCVLVACAASASPDRGTARFLRDVAALSGECRVWLVAAGDGVADATGVLRWRTWLADTGLGGLQASERLADVIPEKPMGPTGPTPHANERPYGRGPAA</sequence>